<dbReference type="Proteomes" id="UP001210126">
    <property type="component" value="Unassembled WGS sequence"/>
</dbReference>
<feature type="domain" description="DUF3874" evidence="2">
    <location>
        <begin position="123"/>
        <end position="194"/>
    </location>
</feature>
<dbReference type="RefSeq" id="WP_270229156.1">
    <property type="nucleotide sequence ID" value="NZ_JAQDHO010000021.1"/>
</dbReference>
<accession>A0AB35JBH9</accession>
<feature type="domain" description="Virulence-associated protein E-like" evidence="1">
    <location>
        <begin position="6"/>
        <end position="120"/>
    </location>
</feature>
<dbReference type="AlphaFoldDB" id="A0AB35JBH9"/>
<dbReference type="Pfam" id="PF05272">
    <property type="entry name" value="VapE-like_dom"/>
    <property type="match status" value="1"/>
</dbReference>
<gene>
    <name evidence="3" type="ORF">PN599_16050</name>
</gene>
<evidence type="ECO:0000313" key="3">
    <source>
        <dbReference type="EMBL" id="MDB9006508.1"/>
    </source>
</evidence>
<sequence length="205" mass="23487">MDAFGLINLDEFDRLPDRKMALLKNWMQMAGMNVRKAHAKHFHPLPRLASFIGTTNQKNLLSDPTGSRRFLCVEVQGKINCESIEHDQIYAQLKNELQKGERHWFTSGEEEAIMRSNEAFYKRPIEEDVFHACFRAACPGDLNVHPLSAASIFQILKEKNPAAMRGSTASNFGKVLTALHIERKHTRYGNLYQVVPLTLHTFHRI</sequence>
<proteinExistence type="predicted"/>
<reference evidence="3" key="1">
    <citation type="submission" date="2023-01" db="EMBL/GenBank/DDBJ databases">
        <title>Human gut microbiome strain richness.</title>
        <authorList>
            <person name="Chen-Liaw A."/>
        </authorList>
    </citation>
    <scope>NUCLEOTIDE SEQUENCE</scope>
    <source>
        <strain evidence="3">RTP21484st1_E5_RTP21484_190118</strain>
    </source>
</reference>
<evidence type="ECO:0000259" key="2">
    <source>
        <dbReference type="Pfam" id="PF12990"/>
    </source>
</evidence>
<evidence type="ECO:0000313" key="4">
    <source>
        <dbReference type="Proteomes" id="UP001210126"/>
    </source>
</evidence>
<dbReference type="PANTHER" id="PTHR34985:SF1">
    <property type="entry name" value="SLR0554 PROTEIN"/>
    <property type="match status" value="1"/>
</dbReference>
<dbReference type="EMBL" id="JAQMPJ010000017">
    <property type="protein sequence ID" value="MDB9006508.1"/>
    <property type="molecule type" value="Genomic_DNA"/>
</dbReference>
<dbReference type="Pfam" id="PF12990">
    <property type="entry name" value="DUF3874"/>
    <property type="match status" value="1"/>
</dbReference>
<dbReference type="PANTHER" id="PTHR34985">
    <property type="entry name" value="SLR0554 PROTEIN"/>
    <property type="match status" value="1"/>
</dbReference>
<name>A0AB35JBH9_PARDI</name>
<evidence type="ECO:0000259" key="1">
    <source>
        <dbReference type="Pfam" id="PF05272"/>
    </source>
</evidence>
<comment type="caution">
    <text evidence="3">The sequence shown here is derived from an EMBL/GenBank/DDBJ whole genome shotgun (WGS) entry which is preliminary data.</text>
</comment>
<organism evidence="3 4">
    <name type="scientific">Parabacteroides distasonis</name>
    <dbReference type="NCBI Taxonomy" id="823"/>
    <lineage>
        <taxon>Bacteria</taxon>
        <taxon>Pseudomonadati</taxon>
        <taxon>Bacteroidota</taxon>
        <taxon>Bacteroidia</taxon>
        <taxon>Bacteroidales</taxon>
        <taxon>Tannerellaceae</taxon>
        <taxon>Parabacteroides</taxon>
    </lineage>
</organism>
<dbReference type="InterPro" id="IPR024450">
    <property type="entry name" value="DUF3874"/>
</dbReference>
<protein>
    <submittedName>
        <fullName evidence="3">DUF3874 domain-containing protein</fullName>
    </submittedName>
</protein>
<dbReference type="InterPro" id="IPR007936">
    <property type="entry name" value="VapE-like_dom"/>
</dbReference>